<organism evidence="1 2">
    <name type="scientific">Ixodes persulcatus</name>
    <name type="common">Taiga tick</name>
    <dbReference type="NCBI Taxonomy" id="34615"/>
    <lineage>
        <taxon>Eukaryota</taxon>
        <taxon>Metazoa</taxon>
        <taxon>Ecdysozoa</taxon>
        <taxon>Arthropoda</taxon>
        <taxon>Chelicerata</taxon>
        <taxon>Arachnida</taxon>
        <taxon>Acari</taxon>
        <taxon>Parasitiformes</taxon>
        <taxon>Ixodida</taxon>
        <taxon>Ixodoidea</taxon>
        <taxon>Ixodidae</taxon>
        <taxon>Ixodinae</taxon>
        <taxon>Ixodes</taxon>
    </lineage>
</organism>
<proteinExistence type="predicted"/>
<dbReference type="EMBL" id="JABSTQ010011104">
    <property type="protein sequence ID" value="KAG0415139.1"/>
    <property type="molecule type" value="Genomic_DNA"/>
</dbReference>
<keyword evidence="2" id="KW-1185">Reference proteome</keyword>
<comment type="caution">
    <text evidence="1">The sequence shown here is derived from an EMBL/GenBank/DDBJ whole genome shotgun (WGS) entry which is preliminary data.</text>
</comment>
<gene>
    <name evidence="1" type="ORF">HPB47_007692</name>
</gene>
<name>A0AC60P716_IXOPE</name>
<protein>
    <submittedName>
        <fullName evidence="1">Uncharacterized protein</fullName>
    </submittedName>
</protein>
<accession>A0AC60P716</accession>
<reference evidence="1 2" key="1">
    <citation type="journal article" date="2020" name="Cell">
        <title>Large-Scale Comparative Analyses of Tick Genomes Elucidate Their Genetic Diversity and Vector Capacities.</title>
        <authorList>
            <consortium name="Tick Genome and Microbiome Consortium (TIGMIC)"/>
            <person name="Jia N."/>
            <person name="Wang J."/>
            <person name="Shi W."/>
            <person name="Du L."/>
            <person name="Sun Y."/>
            <person name="Zhan W."/>
            <person name="Jiang J.F."/>
            <person name="Wang Q."/>
            <person name="Zhang B."/>
            <person name="Ji P."/>
            <person name="Bell-Sakyi L."/>
            <person name="Cui X.M."/>
            <person name="Yuan T.T."/>
            <person name="Jiang B.G."/>
            <person name="Yang W.F."/>
            <person name="Lam T.T."/>
            <person name="Chang Q.C."/>
            <person name="Ding S.J."/>
            <person name="Wang X.J."/>
            <person name="Zhu J.G."/>
            <person name="Ruan X.D."/>
            <person name="Zhao L."/>
            <person name="Wei J.T."/>
            <person name="Ye R.Z."/>
            <person name="Que T.C."/>
            <person name="Du C.H."/>
            <person name="Zhou Y.H."/>
            <person name="Cheng J.X."/>
            <person name="Dai P.F."/>
            <person name="Guo W.B."/>
            <person name="Han X.H."/>
            <person name="Huang E.J."/>
            <person name="Li L.F."/>
            <person name="Wei W."/>
            <person name="Gao Y.C."/>
            <person name="Liu J.Z."/>
            <person name="Shao H.Z."/>
            <person name="Wang X."/>
            <person name="Wang C.C."/>
            <person name="Yang T.C."/>
            <person name="Huo Q.B."/>
            <person name="Li W."/>
            <person name="Chen H.Y."/>
            <person name="Chen S.E."/>
            <person name="Zhou L.G."/>
            <person name="Ni X.B."/>
            <person name="Tian J.H."/>
            <person name="Sheng Y."/>
            <person name="Liu T."/>
            <person name="Pan Y.S."/>
            <person name="Xia L.Y."/>
            <person name="Li J."/>
            <person name="Zhao F."/>
            <person name="Cao W.C."/>
        </authorList>
    </citation>
    <scope>NUCLEOTIDE SEQUENCE [LARGE SCALE GENOMIC DNA]</scope>
    <source>
        <strain evidence="1">Iper-2018</strain>
    </source>
</reference>
<evidence type="ECO:0000313" key="2">
    <source>
        <dbReference type="Proteomes" id="UP000805193"/>
    </source>
</evidence>
<evidence type="ECO:0000313" key="1">
    <source>
        <dbReference type="EMBL" id="KAG0415139.1"/>
    </source>
</evidence>
<dbReference type="Proteomes" id="UP000805193">
    <property type="component" value="Unassembled WGS sequence"/>
</dbReference>
<sequence length="808" mass="88958">MADDTSGVLDQFRDDGVFKQFLSDEFDAKAVACSAIQDLSIAQHLGKLATGISLLDKELHTQVSAHYEDLLAQATGIETLESALQTMFVSIQNLQQTSERLQSKVVEPYNKTWNQTAMLARLQHTCDMIRRIGRLFQLVKRLQTQMQGGAKEITKAAQSLNEADQLLEGVDLSGVDVVQEELAFIAEARQSLERQAETMLEKGTEAQNKSQVGVALQVLFHLQLLQPRVMQLVRATAERLRESVRSSLSINSLDQQPSSTANAALGARVPGRSSMPVTGSSAAFRAALWTNMDRLVDHVCQACGQIQQLEQVLAKKKDPVTHSSFLQELSKSGHGDILHSFWLSVAQTLSDELARAAAESTFLRQAFEGEYPKLLSLFNDLWRRLEQLEGSAPPSLDAADEPRGRFFGQQEEFRPEEALCGTLSPLENAYLTRSLSRLLDAVNVALSGSTRESPSHEDLDGILRAIASELRVAAVDARLCRTVAKNVAQAVHQLAARCEQLTAVDGAEALQVIGPATAEQQCNAALLHLLHRFQGELSAFLNGDAVQSAEAVSIVRGSLKTVETVIQGTVQPLLSAVAQSVEAIILTMHEEDFSTPASDRTAVPDAPCSLYMRELQQFVAHCQTDYFAAWPPSETVTQGIRGLASRALELLARHASLVRPLGDGGKMRLAADFAQIEMALAPLGQPLAELGRPYKALRALRPLLFQSPQHMAQSPVVGETVPYSLLLHFLFARAPPELRSPYEAASWSRSRYSKWLDEHPSEKERLVLIRGAMESYVQMVHQRQGKEFAPVYPVMKELLQKAMELQRP</sequence>